<comment type="caution">
    <text evidence="1">The sequence shown here is derived from an EMBL/GenBank/DDBJ whole genome shotgun (WGS) entry which is preliminary data.</text>
</comment>
<accession>A0A0F9QES5</accession>
<organism evidence="1">
    <name type="scientific">marine sediment metagenome</name>
    <dbReference type="NCBI Taxonomy" id="412755"/>
    <lineage>
        <taxon>unclassified sequences</taxon>
        <taxon>metagenomes</taxon>
        <taxon>ecological metagenomes</taxon>
    </lineage>
</organism>
<protein>
    <submittedName>
        <fullName evidence="1">Uncharacterized protein</fullName>
    </submittedName>
</protein>
<sequence length="132" mass="14973">MSDDNALFALFGEGEPPITFEASGELYELRTVSHLNKMEEVKVRVLMRREEQFTKQLGDENLADARAEEINTKLIALRVELICMMTTMPEAVVEKLPTMQQQRLAAYIGLEKEDLLKLLTPEEEKAEESATA</sequence>
<dbReference type="EMBL" id="LAZR01001671">
    <property type="protein sequence ID" value="KKN41034.1"/>
    <property type="molecule type" value="Genomic_DNA"/>
</dbReference>
<name>A0A0F9QES5_9ZZZZ</name>
<evidence type="ECO:0000313" key="1">
    <source>
        <dbReference type="EMBL" id="KKN41034.1"/>
    </source>
</evidence>
<dbReference type="AlphaFoldDB" id="A0A0F9QES5"/>
<gene>
    <name evidence="1" type="ORF">LCGC14_0727220</name>
</gene>
<reference evidence="1" key="1">
    <citation type="journal article" date="2015" name="Nature">
        <title>Complex archaea that bridge the gap between prokaryotes and eukaryotes.</title>
        <authorList>
            <person name="Spang A."/>
            <person name="Saw J.H."/>
            <person name="Jorgensen S.L."/>
            <person name="Zaremba-Niedzwiedzka K."/>
            <person name="Martijn J."/>
            <person name="Lind A.E."/>
            <person name="van Eijk R."/>
            <person name="Schleper C."/>
            <person name="Guy L."/>
            <person name="Ettema T.J."/>
        </authorList>
    </citation>
    <scope>NUCLEOTIDE SEQUENCE</scope>
</reference>
<proteinExistence type="predicted"/>